<dbReference type="CDD" id="cd09111">
    <property type="entry name" value="PLDc_ymdC_like_1"/>
    <property type="match status" value="1"/>
</dbReference>
<dbReference type="EMBL" id="QGGW01000011">
    <property type="protein sequence ID" value="PWK57952.1"/>
    <property type="molecule type" value="Genomic_DNA"/>
</dbReference>
<comment type="caution">
    <text evidence="7">The sequence shown here is derived from an EMBL/GenBank/DDBJ whole genome shotgun (WGS) entry which is preliminary data.</text>
</comment>
<evidence type="ECO:0000256" key="2">
    <source>
        <dbReference type="ARBA" id="ARBA00004613"/>
    </source>
</evidence>
<evidence type="ECO:0000259" key="6">
    <source>
        <dbReference type="PROSITE" id="PS50035"/>
    </source>
</evidence>
<protein>
    <recommendedName>
        <fullName evidence="3">Phospholipase D</fullName>
    </recommendedName>
    <alternativeName>
        <fullName evidence="5">Choline phosphatase</fullName>
    </alternativeName>
</protein>
<comment type="function">
    <text evidence="1">Could be a virulence factor.</text>
</comment>
<reference evidence="7 8" key="1">
    <citation type="submission" date="2018-05" db="EMBL/GenBank/DDBJ databases">
        <title>Genomic Encyclopedia of Type Strains, Phase IV (KMG-IV): sequencing the most valuable type-strain genomes for metagenomic binning, comparative biology and taxonomic classification.</title>
        <authorList>
            <person name="Goeker M."/>
        </authorList>
    </citation>
    <scope>NUCLEOTIDE SEQUENCE [LARGE SCALE GENOMIC DNA]</scope>
    <source>
        <strain evidence="7 8">DSM 16097</strain>
    </source>
</reference>
<dbReference type="GO" id="GO:0032049">
    <property type="term" value="P:cardiolipin biosynthetic process"/>
    <property type="evidence" value="ECO:0007669"/>
    <property type="project" value="UniProtKB-ARBA"/>
</dbReference>
<dbReference type="InterPro" id="IPR025202">
    <property type="entry name" value="PLD-like_dom"/>
</dbReference>
<gene>
    <name evidence="7" type="ORF">C7455_1111</name>
</gene>
<dbReference type="OrthoDB" id="9814092at2"/>
<dbReference type="RefSeq" id="WP_109670347.1">
    <property type="nucleotide sequence ID" value="NZ_QGGW01000011.1"/>
</dbReference>
<evidence type="ECO:0000256" key="3">
    <source>
        <dbReference type="ARBA" id="ARBA00018392"/>
    </source>
</evidence>
<accession>A0A316GBH2</accession>
<keyword evidence="4" id="KW-0964">Secreted</keyword>
<dbReference type="PANTHER" id="PTHR21248:SF12">
    <property type="entry name" value="CARDIOLIPIN SYNTHASE C"/>
    <property type="match status" value="1"/>
</dbReference>
<dbReference type="PANTHER" id="PTHR21248">
    <property type="entry name" value="CARDIOLIPIN SYNTHASE"/>
    <property type="match status" value="1"/>
</dbReference>
<dbReference type="AlphaFoldDB" id="A0A316GBH2"/>
<dbReference type="SUPFAM" id="SSF56024">
    <property type="entry name" value="Phospholipase D/nuclease"/>
    <property type="match status" value="2"/>
</dbReference>
<evidence type="ECO:0000256" key="5">
    <source>
        <dbReference type="ARBA" id="ARBA00029594"/>
    </source>
</evidence>
<evidence type="ECO:0000313" key="7">
    <source>
        <dbReference type="EMBL" id="PWK57952.1"/>
    </source>
</evidence>
<evidence type="ECO:0000256" key="4">
    <source>
        <dbReference type="ARBA" id="ARBA00022525"/>
    </source>
</evidence>
<feature type="domain" description="PLD phosphodiesterase" evidence="6">
    <location>
        <begin position="168"/>
        <end position="195"/>
    </location>
</feature>
<dbReference type="GO" id="GO:0005576">
    <property type="term" value="C:extracellular region"/>
    <property type="evidence" value="ECO:0007669"/>
    <property type="project" value="UniProtKB-SubCell"/>
</dbReference>
<dbReference type="CDD" id="cd09113">
    <property type="entry name" value="PLDc_ymdC_like_2"/>
    <property type="match status" value="1"/>
</dbReference>
<proteinExistence type="predicted"/>
<dbReference type="Pfam" id="PF13091">
    <property type="entry name" value="PLDc_2"/>
    <property type="match status" value="2"/>
</dbReference>
<dbReference type="Proteomes" id="UP000245708">
    <property type="component" value="Unassembled WGS sequence"/>
</dbReference>
<dbReference type="InterPro" id="IPR001736">
    <property type="entry name" value="PLipase_D/transphosphatidylase"/>
</dbReference>
<feature type="domain" description="PLD phosphodiesterase" evidence="6">
    <location>
        <begin position="407"/>
        <end position="434"/>
    </location>
</feature>
<dbReference type="Gene3D" id="3.30.870.10">
    <property type="entry name" value="Endonuclease Chain A"/>
    <property type="match status" value="2"/>
</dbReference>
<evidence type="ECO:0000256" key="1">
    <source>
        <dbReference type="ARBA" id="ARBA00003145"/>
    </source>
</evidence>
<comment type="subcellular location">
    <subcellularLocation>
        <location evidence="2">Secreted</location>
    </subcellularLocation>
</comment>
<name>A0A316GBH2_9RHOB</name>
<evidence type="ECO:0000313" key="8">
    <source>
        <dbReference type="Proteomes" id="UP000245708"/>
    </source>
</evidence>
<dbReference type="SMART" id="SM00155">
    <property type="entry name" value="PLDc"/>
    <property type="match status" value="2"/>
</dbReference>
<keyword evidence="8" id="KW-1185">Reference proteome</keyword>
<dbReference type="PROSITE" id="PS50035">
    <property type="entry name" value="PLD"/>
    <property type="match status" value="2"/>
</dbReference>
<dbReference type="GO" id="GO:0030572">
    <property type="term" value="F:phosphatidyltransferase activity"/>
    <property type="evidence" value="ECO:0007669"/>
    <property type="project" value="UniProtKB-ARBA"/>
</dbReference>
<organism evidence="7 8">
    <name type="scientific">Roseicyclus mahoneyensis</name>
    <dbReference type="NCBI Taxonomy" id="164332"/>
    <lineage>
        <taxon>Bacteria</taxon>
        <taxon>Pseudomonadati</taxon>
        <taxon>Pseudomonadota</taxon>
        <taxon>Alphaproteobacteria</taxon>
        <taxon>Rhodobacterales</taxon>
        <taxon>Roseobacteraceae</taxon>
        <taxon>Roseicyclus</taxon>
    </lineage>
</organism>
<sequence>MKIVKALLGLALLVGVGLGALKLAHPLPDRSGIEAGVAIPPSPDTRLGAAVLAGMVDHPGHSGVVPLVDGRDALSARILLARAAEASIDVQYYIWQTDTTGWLLLDELRAAADRGVRVRLLLDDNGIPGLDDVLAALHAHPMIEVRLFNPFVLRQPRLLSYGFDFFRLNRRMHNKSMTVDGVATILGGRNIGDIYFVYGEGVGYFDLDVLGVGPIAADVATDFDRYWNSASAYPADMILAPDPNGMDGLAAAASDARESVAASDYLAAIGASALVRQIMAGDPILEWTEVTLMSDDPAKALGQADQSALLMARLAPLLAETETSLDVVSAYLIPGRAGTDLFSGLAGEGREVRLMTNSLAATDVPIVHSAWMNYRPDLLDAGVTILELRPDRDESPGVDLSAILMGPRSSLHAKTFAIDGQRIFVGSFNFDPRSAMLNTEMGVLVESPRIAVALSQALDARRMVYEVMRSDGGSLIWQEMTPDGEETTHTTEPNASLIRRALARAASWLPVEWIL</sequence>